<accession>A0A8J8Q4G1</accession>
<evidence type="ECO:0000259" key="6">
    <source>
        <dbReference type="PROSITE" id="PS51900"/>
    </source>
</evidence>
<feature type="domain" description="Core-binding (CB)" evidence="6">
    <location>
        <begin position="17"/>
        <end position="100"/>
    </location>
</feature>
<evidence type="ECO:0000313" key="7">
    <source>
        <dbReference type="EMBL" id="TYL36990.1"/>
    </source>
</evidence>
<evidence type="ECO:0000256" key="4">
    <source>
        <dbReference type="PROSITE-ProRule" id="PRU01248"/>
    </source>
</evidence>
<sequence>MDSSERRVPDRSRGGENTVKTALHRYKKTLSGRSKTTIDHVLSEWIAQFDLESFDQIDRDCCRRYGEYLDDQARADDRNLSAATAHTYYAYVRAFLSFCVRDGYLETNPADTNDVDEFLPRITTRPDRQFWTAKERERALRFCGKRIDRNLTTPPLPPELQLDRYRDRAIVSVLGLTGVRGAEVFSVPRDDRRDGITWSDVDIDGNVLIVLGKVRREDKDPYQEAQLPPRAASALERYKRVLEPPTDEWPVFPTNHYPSKRRALEAEFSETRVETMLRRSSIDELLREHEVPPPALSTNGARSVLKRLSAKLDTAYDDLEYDPENGEYLKPHGARRGLGHELYKKGHAEVAQKSLRHTSMDVTDESYQDIQAGETAKAVDDILGHGEDE</sequence>
<evidence type="ECO:0000256" key="3">
    <source>
        <dbReference type="ARBA" id="ARBA00023172"/>
    </source>
</evidence>
<dbReference type="InterPro" id="IPR010998">
    <property type="entry name" value="Integrase_recombinase_N"/>
</dbReference>
<dbReference type="InterPro" id="IPR002104">
    <property type="entry name" value="Integrase_catalytic"/>
</dbReference>
<dbReference type="InterPro" id="IPR011010">
    <property type="entry name" value="DNA_brk_join_enz"/>
</dbReference>
<dbReference type="Proteomes" id="UP000766904">
    <property type="component" value="Unassembled WGS sequence"/>
</dbReference>
<proteinExistence type="predicted"/>
<dbReference type="AlphaFoldDB" id="A0A8J8Q4G1"/>
<organism evidence="7 8">
    <name type="scientific">Natronococcus pandeyae</name>
    <dbReference type="NCBI Taxonomy" id="2055836"/>
    <lineage>
        <taxon>Archaea</taxon>
        <taxon>Methanobacteriati</taxon>
        <taxon>Methanobacteriota</taxon>
        <taxon>Stenosarchaea group</taxon>
        <taxon>Halobacteria</taxon>
        <taxon>Halobacteriales</taxon>
        <taxon>Natrialbaceae</taxon>
        <taxon>Natronococcus</taxon>
    </lineage>
</organism>
<dbReference type="PANTHER" id="PTHR30349">
    <property type="entry name" value="PHAGE INTEGRASE-RELATED"/>
    <property type="match status" value="1"/>
</dbReference>
<feature type="domain" description="Tyr recombinase" evidence="5">
    <location>
        <begin position="146"/>
        <end position="381"/>
    </location>
</feature>
<keyword evidence="1" id="KW-0229">DNA integration</keyword>
<dbReference type="GO" id="GO:0015074">
    <property type="term" value="P:DNA integration"/>
    <property type="evidence" value="ECO:0007669"/>
    <property type="project" value="UniProtKB-KW"/>
</dbReference>
<keyword evidence="2 4" id="KW-0238">DNA-binding</keyword>
<protein>
    <submittedName>
        <fullName evidence="7">Integrase</fullName>
    </submittedName>
</protein>
<dbReference type="RefSeq" id="WP_148859733.1">
    <property type="nucleotide sequence ID" value="NZ_PHNJ01000013.1"/>
</dbReference>
<evidence type="ECO:0000256" key="1">
    <source>
        <dbReference type="ARBA" id="ARBA00022908"/>
    </source>
</evidence>
<keyword evidence="8" id="KW-1185">Reference proteome</keyword>
<dbReference type="InterPro" id="IPR044068">
    <property type="entry name" value="CB"/>
</dbReference>
<dbReference type="SUPFAM" id="SSF56349">
    <property type="entry name" value="DNA breaking-rejoining enzymes"/>
    <property type="match status" value="1"/>
</dbReference>
<dbReference type="Gene3D" id="1.10.150.130">
    <property type="match status" value="1"/>
</dbReference>
<evidence type="ECO:0000313" key="8">
    <source>
        <dbReference type="Proteomes" id="UP000766904"/>
    </source>
</evidence>
<dbReference type="PROSITE" id="PS51898">
    <property type="entry name" value="TYR_RECOMBINASE"/>
    <property type="match status" value="1"/>
</dbReference>
<dbReference type="PANTHER" id="PTHR30349:SF41">
    <property type="entry name" value="INTEGRASE_RECOMBINASE PROTEIN MJ0367-RELATED"/>
    <property type="match status" value="1"/>
</dbReference>
<reference evidence="7" key="1">
    <citation type="submission" date="2017-11" db="EMBL/GenBank/DDBJ databases">
        <authorList>
            <person name="Kajale S.C."/>
            <person name="Sharma A."/>
        </authorList>
    </citation>
    <scope>NUCLEOTIDE SEQUENCE</scope>
    <source>
        <strain evidence="7">LS1_42</strain>
    </source>
</reference>
<dbReference type="InterPro" id="IPR013762">
    <property type="entry name" value="Integrase-like_cat_sf"/>
</dbReference>
<dbReference type="EMBL" id="PHNJ01000013">
    <property type="protein sequence ID" value="TYL36990.1"/>
    <property type="molecule type" value="Genomic_DNA"/>
</dbReference>
<comment type="caution">
    <text evidence="7">The sequence shown here is derived from an EMBL/GenBank/DDBJ whole genome shotgun (WGS) entry which is preliminary data.</text>
</comment>
<evidence type="ECO:0000259" key="5">
    <source>
        <dbReference type="PROSITE" id="PS51898"/>
    </source>
</evidence>
<dbReference type="GO" id="GO:0006310">
    <property type="term" value="P:DNA recombination"/>
    <property type="evidence" value="ECO:0007669"/>
    <property type="project" value="UniProtKB-KW"/>
</dbReference>
<gene>
    <name evidence="7" type="ORF">CV102_19760</name>
</gene>
<dbReference type="Pfam" id="PF13102">
    <property type="entry name" value="Phage_int_SAM_5"/>
    <property type="match status" value="1"/>
</dbReference>
<dbReference type="PROSITE" id="PS51900">
    <property type="entry name" value="CB"/>
    <property type="match status" value="1"/>
</dbReference>
<name>A0A8J8Q4G1_9EURY</name>
<dbReference type="CDD" id="cd00397">
    <property type="entry name" value="DNA_BRE_C"/>
    <property type="match status" value="1"/>
</dbReference>
<dbReference type="InterPro" id="IPR050090">
    <property type="entry name" value="Tyrosine_recombinase_XerCD"/>
</dbReference>
<dbReference type="Gene3D" id="1.10.443.10">
    <property type="entry name" value="Intergrase catalytic core"/>
    <property type="match status" value="1"/>
</dbReference>
<keyword evidence="3" id="KW-0233">DNA recombination</keyword>
<dbReference type="OrthoDB" id="194919at2157"/>
<evidence type="ECO:0000256" key="2">
    <source>
        <dbReference type="ARBA" id="ARBA00023125"/>
    </source>
</evidence>
<dbReference type="GO" id="GO:0003677">
    <property type="term" value="F:DNA binding"/>
    <property type="evidence" value="ECO:0007669"/>
    <property type="project" value="UniProtKB-UniRule"/>
</dbReference>
<dbReference type="InterPro" id="IPR025269">
    <property type="entry name" value="SAM-like_dom"/>
</dbReference>